<gene>
    <name evidence="3" type="ORF">EUX48_05425</name>
</gene>
<feature type="signal peptide" evidence="2">
    <location>
        <begin position="1"/>
        <end position="20"/>
    </location>
</feature>
<evidence type="ECO:0000256" key="1">
    <source>
        <dbReference type="SAM" id="MobiDB-lite"/>
    </source>
</evidence>
<dbReference type="Pfam" id="PF17358">
    <property type="entry name" value="DUF5384"/>
    <property type="match status" value="1"/>
</dbReference>
<dbReference type="AlphaFoldDB" id="A0A502LE22"/>
<accession>A0A502LE22</accession>
<organism evidence="3 4">
    <name type="scientific">Haemophilus haemolyticus</name>
    <dbReference type="NCBI Taxonomy" id="726"/>
    <lineage>
        <taxon>Bacteria</taxon>
        <taxon>Pseudomonadati</taxon>
        <taxon>Pseudomonadota</taxon>
        <taxon>Gammaproteobacteria</taxon>
        <taxon>Pasteurellales</taxon>
        <taxon>Pasteurellaceae</taxon>
        <taxon>Haemophilus</taxon>
    </lineage>
</organism>
<name>A0A502LE22_HAEHA</name>
<comment type="caution">
    <text evidence="3">The sequence shown here is derived from an EMBL/GenBank/DDBJ whole genome shotgun (WGS) entry which is preliminary data.</text>
</comment>
<keyword evidence="2" id="KW-0732">Signal</keyword>
<feature type="region of interest" description="Disordered" evidence="1">
    <location>
        <begin position="126"/>
        <end position="168"/>
    </location>
</feature>
<dbReference type="Proteomes" id="UP000316888">
    <property type="component" value="Unassembled WGS sequence"/>
</dbReference>
<dbReference type="EMBL" id="SDPB01000019">
    <property type="protein sequence ID" value="TPH22410.1"/>
    <property type="molecule type" value="Genomic_DNA"/>
</dbReference>
<proteinExistence type="predicted"/>
<feature type="chain" id="PRO_5021432771" description="DUF5384 family protein" evidence="2">
    <location>
        <begin position="21"/>
        <end position="168"/>
    </location>
</feature>
<feature type="compositionally biased region" description="Basic and acidic residues" evidence="1">
    <location>
        <begin position="151"/>
        <end position="168"/>
    </location>
</feature>
<evidence type="ECO:0008006" key="5">
    <source>
        <dbReference type="Google" id="ProtNLM"/>
    </source>
</evidence>
<evidence type="ECO:0000313" key="3">
    <source>
        <dbReference type="EMBL" id="TPH22410.1"/>
    </source>
</evidence>
<evidence type="ECO:0000313" key="4">
    <source>
        <dbReference type="Proteomes" id="UP000316888"/>
    </source>
</evidence>
<sequence length="168" mass="18428">MKKSLIILLTGCAVVSPAFADLGSDISAVAAAESSGQQAEARAAAKARAAAQAAAKARAAAQAEIRRKQEAIEQREYDNQIADKKRDQSYEDELRQLEIEERKLELARKKARVNRENDFIEQELKRESAKTDVIQSGADSARNLSSGSKTLMEKEGEAKVKKESGFFK</sequence>
<dbReference type="InterPro" id="IPR020231">
    <property type="entry name" value="Uncharacterised_YfgI"/>
</dbReference>
<reference evidence="3 4" key="1">
    <citation type="submission" date="2019-01" db="EMBL/GenBank/DDBJ databases">
        <title>Comparative genomic analysis identifies haemin-independent Haemophilus haemolyticus: a formal re-classification of Haemophilus intermedius.</title>
        <authorList>
            <person name="Harris T.M."/>
            <person name="Price E.P."/>
            <person name="Sarovich D.S."/>
            <person name="Norskov-Lauritsen N."/>
            <person name="Beissbarth J."/>
            <person name="Chang A.B."/>
            <person name="Smith-Vaughan H.C."/>
        </authorList>
    </citation>
    <scope>NUCLEOTIDE SEQUENCE [LARGE SCALE GENOMIC DNA]</scope>
    <source>
        <strain evidence="3 4">60824 B Hi-4</strain>
    </source>
</reference>
<evidence type="ECO:0000256" key="2">
    <source>
        <dbReference type="SAM" id="SignalP"/>
    </source>
</evidence>
<dbReference type="RefSeq" id="WP_140536358.1">
    <property type="nucleotide sequence ID" value="NZ_SDPB01000019.1"/>
</dbReference>
<protein>
    <recommendedName>
        <fullName evidence="5">DUF5384 family protein</fullName>
    </recommendedName>
</protein>
<feature type="compositionally biased region" description="Polar residues" evidence="1">
    <location>
        <begin position="133"/>
        <end position="149"/>
    </location>
</feature>